<dbReference type="Pfam" id="PF12625">
    <property type="entry name" value="Arabinose_bd"/>
    <property type="match status" value="1"/>
</dbReference>
<evidence type="ECO:0000256" key="2">
    <source>
        <dbReference type="ARBA" id="ARBA00023125"/>
    </source>
</evidence>
<dbReference type="InterPro" id="IPR018060">
    <property type="entry name" value="HTH_AraC"/>
</dbReference>
<keyword evidence="1" id="KW-0805">Transcription regulation</keyword>
<accession>A0ABW4TLD5</accession>
<dbReference type="Pfam" id="PF12833">
    <property type="entry name" value="HTH_18"/>
    <property type="match status" value="1"/>
</dbReference>
<dbReference type="SMART" id="SM00342">
    <property type="entry name" value="HTH_ARAC"/>
    <property type="match status" value="1"/>
</dbReference>
<gene>
    <name evidence="5" type="ORF">ACFSDE_11570</name>
</gene>
<keyword evidence="2" id="KW-0238">DNA-binding</keyword>
<dbReference type="PANTHER" id="PTHR47894">
    <property type="entry name" value="HTH-TYPE TRANSCRIPTIONAL REGULATOR GADX"/>
    <property type="match status" value="1"/>
</dbReference>
<dbReference type="EMBL" id="JBHUGD010000003">
    <property type="protein sequence ID" value="MFD1947430.1"/>
    <property type="molecule type" value="Genomic_DNA"/>
</dbReference>
<reference evidence="6" key="1">
    <citation type="journal article" date="2019" name="Int. J. Syst. Evol. Microbiol.">
        <title>The Global Catalogue of Microorganisms (GCM) 10K type strain sequencing project: providing services to taxonomists for standard genome sequencing and annotation.</title>
        <authorList>
            <consortium name="The Broad Institute Genomics Platform"/>
            <consortium name="The Broad Institute Genome Sequencing Center for Infectious Disease"/>
            <person name="Wu L."/>
            <person name="Ma J."/>
        </authorList>
    </citation>
    <scope>NUCLEOTIDE SEQUENCE [LARGE SCALE GENOMIC DNA]</scope>
    <source>
        <strain evidence="6">CGMCC 1.12477</strain>
    </source>
</reference>
<keyword evidence="3" id="KW-0804">Transcription</keyword>
<feature type="domain" description="HTH araC/xylS-type" evidence="4">
    <location>
        <begin position="232"/>
        <end position="330"/>
    </location>
</feature>
<dbReference type="PANTHER" id="PTHR47894:SF4">
    <property type="entry name" value="HTH-TYPE TRANSCRIPTIONAL REGULATOR GADX"/>
    <property type="match status" value="1"/>
</dbReference>
<evidence type="ECO:0000259" key="4">
    <source>
        <dbReference type="PROSITE" id="PS01124"/>
    </source>
</evidence>
<dbReference type="InterPro" id="IPR032687">
    <property type="entry name" value="AraC-type_N"/>
</dbReference>
<proteinExistence type="predicted"/>
<evidence type="ECO:0000313" key="6">
    <source>
        <dbReference type="Proteomes" id="UP001597351"/>
    </source>
</evidence>
<keyword evidence="6" id="KW-1185">Reference proteome</keyword>
<evidence type="ECO:0000313" key="5">
    <source>
        <dbReference type="EMBL" id="MFD1947430.1"/>
    </source>
</evidence>
<comment type="caution">
    <text evidence="5">The sequence shown here is derived from an EMBL/GenBank/DDBJ whole genome shotgun (WGS) entry which is preliminary data.</text>
</comment>
<evidence type="ECO:0000256" key="1">
    <source>
        <dbReference type="ARBA" id="ARBA00023015"/>
    </source>
</evidence>
<sequence>MGVIRASGLLGYRELVRELGANPDPLLRSAGVRPSDAGDHDTFISYRSLVIAVELGAEATGAPDFGRQLATRQGIEILGPVGVAARTAATMGEALEIFTTYLSAYSPAIAVAAEPLPDPERTFFSFQVVASGIPAHRHTTELSLGIALDVFRFLRGDAYEPVSVHLDHAPLTDEEDYRDYFACPPHFQERRSGLTMRTEDLAKPLTGDSQAHQVILRYLDGLVSTDEGGTVAPTRRLVRQLLPTGAVTLVLVARQLAMHPKTFQRRLAAEGTTFGDVLEDTRRELVEHYLRDTDLGLVQVARELGYAEQSVLTRSVKRWFGTGPAELREQLRSPRQAAAGPAAVGIPPVEP</sequence>
<dbReference type="Proteomes" id="UP001597351">
    <property type="component" value="Unassembled WGS sequence"/>
</dbReference>
<dbReference type="InterPro" id="IPR009057">
    <property type="entry name" value="Homeodomain-like_sf"/>
</dbReference>
<dbReference type="RefSeq" id="WP_343918526.1">
    <property type="nucleotide sequence ID" value="NZ_BAAAJT010000002.1"/>
</dbReference>
<name>A0ABW4TLD5_9ACTN</name>
<evidence type="ECO:0000256" key="3">
    <source>
        <dbReference type="ARBA" id="ARBA00023163"/>
    </source>
</evidence>
<organism evidence="5 6">
    <name type="scientific">Nocardioides aestuarii</name>
    <dbReference type="NCBI Taxonomy" id="252231"/>
    <lineage>
        <taxon>Bacteria</taxon>
        <taxon>Bacillati</taxon>
        <taxon>Actinomycetota</taxon>
        <taxon>Actinomycetes</taxon>
        <taxon>Propionibacteriales</taxon>
        <taxon>Nocardioidaceae</taxon>
        <taxon>Nocardioides</taxon>
    </lineage>
</organism>
<dbReference type="PROSITE" id="PS01124">
    <property type="entry name" value="HTH_ARAC_FAMILY_2"/>
    <property type="match status" value="1"/>
</dbReference>
<dbReference type="SUPFAM" id="SSF46689">
    <property type="entry name" value="Homeodomain-like"/>
    <property type="match status" value="1"/>
</dbReference>
<dbReference type="Gene3D" id="1.10.10.60">
    <property type="entry name" value="Homeodomain-like"/>
    <property type="match status" value="1"/>
</dbReference>
<protein>
    <submittedName>
        <fullName evidence="5">AraC family transcriptional regulator</fullName>
    </submittedName>
</protein>